<keyword evidence="6" id="KW-1185">Reference proteome</keyword>
<dbReference type="Proteomes" id="UP000308197">
    <property type="component" value="Unassembled WGS sequence"/>
</dbReference>
<evidence type="ECO:0000256" key="2">
    <source>
        <dbReference type="ARBA" id="ARBA00022670"/>
    </source>
</evidence>
<dbReference type="SUPFAM" id="SSF54001">
    <property type="entry name" value="Cysteine proteinases"/>
    <property type="match status" value="1"/>
</dbReference>
<evidence type="ECO:0000256" key="1">
    <source>
        <dbReference type="ARBA" id="ARBA00005234"/>
    </source>
</evidence>
<name>A0A5C3NWS1_9APHY</name>
<evidence type="ECO:0000313" key="6">
    <source>
        <dbReference type="Proteomes" id="UP000308197"/>
    </source>
</evidence>
<dbReference type="STRING" id="1314778.A0A5C3NWS1"/>
<dbReference type="GO" id="GO:0006508">
    <property type="term" value="P:proteolysis"/>
    <property type="evidence" value="ECO:0007669"/>
    <property type="project" value="UniProtKB-KW"/>
</dbReference>
<feature type="non-terminal residue" evidence="5">
    <location>
        <position position="1"/>
    </location>
</feature>
<dbReference type="GO" id="GO:0019783">
    <property type="term" value="F:ubiquitin-like protein peptidase activity"/>
    <property type="evidence" value="ECO:0007669"/>
    <property type="project" value="UniProtKB-ARBA"/>
</dbReference>
<dbReference type="PROSITE" id="PS50600">
    <property type="entry name" value="ULP_PROTEASE"/>
    <property type="match status" value="1"/>
</dbReference>
<dbReference type="GO" id="GO:0008234">
    <property type="term" value="F:cysteine-type peptidase activity"/>
    <property type="evidence" value="ECO:0007669"/>
    <property type="project" value="InterPro"/>
</dbReference>
<gene>
    <name evidence="5" type="ORF">K466DRAFT_437998</name>
</gene>
<dbReference type="Pfam" id="PF02902">
    <property type="entry name" value="Peptidase_C48"/>
    <property type="match status" value="1"/>
</dbReference>
<dbReference type="InParanoid" id="A0A5C3NWS1"/>
<feature type="non-terminal residue" evidence="5">
    <location>
        <position position="230"/>
    </location>
</feature>
<proteinExistence type="inferred from homology"/>
<dbReference type="EMBL" id="ML211554">
    <property type="protein sequence ID" value="TFK81825.1"/>
    <property type="molecule type" value="Genomic_DNA"/>
</dbReference>
<dbReference type="InterPro" id="IPR003653">
    <property type="entry name" value="Peptidase_C48_C"/>
</dbReference>
<evidence type="ECO:0000259" key="4">
    <source>
        <dbReference type="PROSITE" id="PS50600"/>
    </source>
</evidence>
<evidence type="ECO:0000313" key="5">
    <source>
        <dbReference type="EMBL" id="TFK81825.1"/>
    </source>
</evidence>
<keyword evidence="2" id="KW-0645">Protease</keyword>
<comment type="similarity">
    <text evidence="1">Belongs to the peptidase C48 family.</text>
</comment>
<dbReference type="Gene3D" id="3.40.395.10">
    <property type="entry name" value="Adenoviral Proteinase, Chain A"/>
    <property type="match status" value="1"/>
</dbReference>
<sequence length="230" mass="25931">THHLVDDALSTLTTLPWSVALSGFTNCEATSTLTSYMSRTWLSDTHESQMLDLLRTQLLRHPEGLVAEVETIYFWTALAAGFQNRERRAYKDDRTLARPRGVGTALQQGERREVGFLINVSSNHWVAMVVDFERQKVLYGDSLGSAAPVAEIVDVLTWWIAQHSSVPFTWCELPITHQTDGFSCGILSWNALAHYFLPDLYKLSGARLSDVDGLRLSTFLDIVHRHLDNV</sequence>
<keyword evidence="3" id="KW-0378">Hydrolase</keyword>
<dbReference type="AlphaFoldDB" id="A0A5C3NWS1"/>
<accession>A0A5C3NWS1</accession>
<feature type="domain" description="Ubiquitin-like protease family profile" evidence="4">
    <location>
        <begin position="1"/>
        <end position="195"/>
    </location>
</feature>
<protein>
    <recommendedName>
        <fullName evidence="4">Ubiquitin-like protease family profile domain-containing protein</fullName>
    </recommendedName>
</protein>
<evidence type="ECO:0000256" key="3">
    <source>
        <dbReference type="ARBA" id="ARBA00022801"/>
    </source>
</evidence>
<dbReference type="InterPro" id="IPR038765">
    <property type="entry name" value="Papain-like_cys_pep_sf"/>
</dbReference>
<reference evidence="5 6" key="1">
    <citation type="journal article" date="2019" name="Nat. Ecol. Evol.">
        <title>Megaphylogeny resolves global patterns of mushroom evolution.</title>
        <authorList>
            <person name="Varga T."/>
            <person name="Krizsan K."/>
            <person name="Foldi C."/>
            <person name="Dima B."/>
            <person name="Sanchez-Garcia M."/>
            <person name="Sanchez-Ramirez S."/>
            <person name="Szollosi G.J."/>
            <person name="Szarkandi J.G."/>
            <person name="Papp V."/>
            <person name="Albert L."/>
            <person name="Andreopoulos W."/>
            <person name="Angelini C."/>
            <person name="Antonin V."/>
            <person name="Barry K.W."/>
            <person name="Bougher N.L."/>
            <person name="Buchanan P."/>
            <person name="Buyck B."/>
            <person name="Bense V."/>
            <person name="Catcheside P."/>
            <person name="Chovatia M."/>
            <person name="Cooper J."/>
            <person name="Damon W."/>
            <person name="Desjardin D."/>
            <person name="Finy P."/>
            <person name="Geml J."/>
            <person name="Haridas S."/>
            <person name="Hughes K."/>
            <person name="Justo A."/>
            <person name="Karasinski D."/>
            <person name="Kautmanova I."/>
            <person name="Kiss B."/>
            <person name="Kocsube S."/>
            <person name="Kotiranta H."/>
            <person name="LaButti K.M."/>
            <person name="Lechner B.E."/>
            <person name="Liimatainen K."/>
            <person name="Lipzen A."/>
            <person name="Lukacs Z."/>
            <person name="Mihaltcheva S."/>
            <person name="Morgado L.N."/>
            <person name="Niskanen T."/>
            <person name="Noordeloos M.E."/>
            <person name="Ohm R.A."/>
            <person name="Ortiz-Santana B."/>
            <person name="Ovrebo C."/>
            <person name="Racz N."/>
            <person name="Riley R."/>
            <person name="Savchenko A."/>
            <person name="Shiryaev A."/>
            <person name="Soop K."/>
            <person name="Spirin V."/>
            <person name="Szebenyi C."/>
            <person name="Tomsovsky M."/>
            <person name="Tulloss R.E."/>
            <person name="Uehling J."/>
            <person name="Grigoriev I.V."/>
            <person name="Vagvolgyi C."/>
            <person name="Papp T."/>
            <person name="Martin F.M."/>
            <person name="Miettinen O."/>
            <person name="Hibbett D.S."/>
            <person name="Nagy L.G."/>
        </authorList>
    </citation>
    <scope>NUCLEOTIDE SEQUENCE [LARGE SCALE GENOMIC DNA]</scope>
    <source>
        <strain evidence="5 6">HHB13444</strain>
    </source>
</reference>
<organism evidence="5 6">
    <name type="scientific">Polyporus arcularius HHB13444</name>
    <dbReference type="NCBI Taxonomy" id="1314778"/>
    <lineage>
        <taxon>Eukaryota</taxon>
        <taxon>Fungi</taxon>
        <taxon>Dikarya</taxon>
        <taxon>Basidiomycota</taxon>
        <taxon>Agaricomycotina</taxon>
        <taxon>Agaricomycetes</taxon>
        <taxon>Polyporales</taxon>
        <taxon>Polyporaceae</taxon>
        <taxon>Polyporus</taxon>
    </lineage>
</organism>